<feature type="compositionally biased region" description="Basic and acidic residues" evidence="4">
    <location>
        <begin position="106"/>
        <end position="117"/>
    </location>
</feature>
<dbReference type="InterPro" id="IPR001635">
    <property type="entry name" value="Flag_hook_Flik"/>
</dbReference>
<feature type="compositionally biased region" description="Polar residues" evidence="4">
    <location>
        <begin position="166"/>
        <end position="183"/>
    </location>
</feature>
<name>A0AAV3EU08_ALIFS</name>
<dbReference type="Gene3D" id="3.30.750.140">
    <property type="match status" value="1"/>
</dbReference>
<feature type="region of interest" description="Disordered" evidence="4">
    <location>
        <begin position="362"/>
        <end position="417"/>
    </location>
</feature>
<dbReference type="GO" id="GO:0044780">
    <property type="term" value="P:bacterial-type flagellum assembly"/>
    <property type="evidence" value="ECO:0007669"/>
    <property type="project" value="InterPro"/>
</dbReference>
<gene>
    <name evidence="6" type="ORF">VFSR5_1949</name>
</gene>
<comment type="function">
    <text evidence="1">Controls the length of the flagellar hook.</text>
</comment>
<keyword evidence="6" id="KW-0282">Flagellum</keyword>
<keyword evidence="6" id="KW-0966">Cell projection</keyword>
<evidence type="ECO:0000259" key="5">
    <source>
        <dbReference type="Pfam" id="PF02120"/>
    </source>
</evidence>
<dbReference type="InterPro" id="IPR038610">
    <property type="entry name" value="FliK-like_C_sf"/>
</dbReference>
<evidence type="ECO:0000256" key="1">
    <source>
        <dbReference type="ARBA" id="ARBA00003944"/>
    </source>
</evidence>
<evidence type="ECO:0000256" key="4">
    <source>
        <dbReference type="SAM" id="MobiDB-lite"/>
    </source>
</evidence>
<evidence type="ECO:0000256" key="2">
    <source>
        <dbReference type="ARBA" id="ARBA00009149"/>
    </source>
</evidence>
<proteinExistence type="inferred from homology"/>
<feature type="compositionally biased region" description="Low complexity" evidence="4">
    <location>
        <begin position="365"/>
        <end position="379"/>
    </location>
</feature>
<dbReference type="CDD" id="cd17470">
    <property type="entry name" value="T3SS_Flik_C"/>
    <property type="match status" value="1"/>
</dbReference>
<comment type="similarity">
    <text evidence="2">Belongs to the FliK family.</text>
</comment>
<dbReference type="AlphaFoldDB" id="A0AAV3EU08"/>
<feature type="compositionally biased region" description="Low complexity" evidence="4">
    <location>
        <begin position="124"/>
        <end position="134"/>
    </location>
</feature>
<dbReference type="Proteomes" id="UP000004521">
    <property type="component" value="Chromosome I"/>
</dbReference>
<keyword evidence="6" id="KW-0969">Cilium</keyword>
<keyword evidence="3" id="KW-1005">Bacterial flagellum biogenesis</keyword>
<dbReference type="Pfam" id="PF02120">
    <property type="entry name" value="Flg_hook"/>
    <property type="match status" value="1"/>
</dbReference>
<protein>
    <submittedName>
        <fullName evidence="6">Flagellar hook-length control protein FliK</fullName>
    </submittedName>
</protein>
<dbReference type="PANTHER" id="PTHR37533:SF2">
    <property type="entry name" value="FLAGELLAR HOOK-LENGTH CONTROL PROTEIN"/>
    <property type="match status" value="1"/>
</dbReference>
<feature type="domain" description="Flagellar hook-length control protein-like C-terminal" evidence="5">
    <location>
        <begin position="292"/>
        <end position="373"/>
    </location>
</feature>
<feature type="region of interest" description="Disordered" evidence="4">
    <location>
        <begin position="1"/>
        <end position="193"/>
    </location>
</feature>
<accession>A0AAV3EU08</accession>
<organism evidence="6 7">
    <name type="scientific">Aliivibrio fischeri SR5</name>
    <dbReference type="NCBI Taxonomy" id="1088719"/>
    <lineage>
        <taxon>Bacteria</taxon>
        <taxon>Pseudomonadati</taxon>
        <taxon>Pseudomonadota</taxon>
        <taxon>Gammaproteobacteria</taxon>
        <taxon>Vibrionales</taxon>
        <taxon>Vibrionaceae</taxon>
        <taxon>Aliivibrio</taxon>
    </lineage>
</organism>
<dbReference type="PRINTS" id="PR01007">
    <property type="entry name" value="FLGHOOKFLIK"/>
</dbReference>
<feature type="compositionally biased region" description="Polar residues" evidence="4">
    <location>
        <begin position="1"/>
        <end position="12"/>
    </location>
</feature>
<feature type="compositionally biased region" description="Basic and acidic residues" evidence="4">
    <location>
        <begin position="145"/>
        <end position="162"/>
    </location>
</feature>
<dbReference type="PANTHER" id="PTHR37533">
    <property type="entry name" value="FLAGELLAR HOOK-LENGTH CONTROL PROTEIN"/>
    <property type="match status" value="1"/>
</dbReference>
<evidence type="ECO:0000256" key="3">
    <source>
        <dbReference type="ARBA" id="ARBA00022795"/>
    </source>
</evidence>
<dbReference type="RefSeq" id="WP_005420351.1">
    <property type="nucleotide sequence ID" value="NZ_CM001400.1"/>
</dbReference>
<dbReference type="EMBL" id="AHIH01000005">
    <property type="protein sequence ID" value="EHN70291.1"/>
    <property type="molecule type" value="Genomic_DNA"/>
</dbReference>
<evidence type="ECO:0000313" key="6">
    <source>
        <dbReference type="EMBL" id="EHN70291.1"/>
    </source>
</evidence>
<comment type="caution">
    <text evidence="6">The sequence shown here is derived from an EMBL/GenBank/DDBJ whole genome shotgun (WGS) entry which is preliminary data.</text>
</comment>
<feature type="compositionally biased region" description="Basic and acidic residues" evidence="4">
    <location>
        <begin position="19"/>
        <end position="88"/>
    </location>
</feature>
<dbReference type="InterPro" id="IPR021136">
    <property type="entry name" value="Flagellar_hook_control-like_C"/>
</dbReference>
<dbReference type="InterPro" id="IPR052563">
    <property type="entry name" value="FliK"/>
</dbReference>
<reference evidence="6 7" key="1">
    <citation type="journal article" date="2012" name="J. Bacteriol.">
        <title>Draft Genome Sequence of Vibrio fischeri SR5, a Strain Isolated from the Light Organ of the Mediterranean Squid Sepiola robusta.</title>
        <authorList>
            <person name="Gyllborg M.C."/>
            <person name="Sahl J.W."/>
            <person name="Cronin D.C.III."/>
            <person name="Rasko D.A."/>
            <person name="Mandel M.J."/>
        </authorList>
    </citation>
    <scope>NUCLEOTIDE SEQUENCE [LARGE SCALE GENOMIC DNA]</scope>
    <source>
        <strain evidence="6 7">SR5</strain>
    </source>
</reference>
<sequence length="417" mass="44968">MSSHDLSLNGINKTAPVKPDTKTAAVDKPESEGFIEELKEVMGLKEKDDAKKTAVDEKGDVEKAEASEKSKESESVDETKEETTEDKVSQGSELLSRLDQANSTLVDKKDEAKKNSGDEESSDESVSSDSSDAEMLLTQASIAAEGEKNSSKTVAEKTDPLKEIQWGSSAKSSTQVEGETQSKGEAAGNKESTKELLTSTALIGKAEAEAGKLAEAKKAKMDISALGMTQVANGETVNLTESKTTDTFAQQLAHASGTTATQQAAAVQAQRTDPMNVPLNIRQEMVSDEVAERINMMMAKNLKHVDIRLDPPEMGRMHIRLNMGADSAGVQFTVSNQHARDAIEQTLPRLREMFAQQGIQLADTSVQQQSSGDSSQYAYQKEEHSNHGSGFSEESSEEHEISVQVSSKPNDGISFYA</sequence>
<dbReference type="GO" id="GO:0009424">
    <property type="term" value="C:bacterial-type flagellum hook"/>
    <property type="evidence" value="ECO:0007669"/>
    <property type="project" value="InterPro"/>
</dbReference>
<evidence type="ECO:0000313" key="7">
    <source>
        <dbReference type="Proteomes" id="UP000004521"/>
    </source>
</evidence>